<keyword evidence="1" id="KW-0812">Transmembrane</keyword>
<keyword evidence="2" id="KW-1185">Reference proteome</keyword>
<dbReference type="Proteomes" id="UP000492821">
    <property type="component" value="Unassembled WGS sequence"/>
</dbReference>
<reference evidence="3" key="2">
    <citation type="submission" date="2020-10" db="UniProtKB">
        <authorList>
            <consortium name="WormBaseParasite"/>
        </authorList>
    </citation>
    <scope>IDENTIFICATION</scope>
</reference>
<sequence length="194" mass="21705">MKSVQNTAVSSSFDDSDDVKSEYAFEGMTHDSIEKDEVGSVYAMDFETDPMETDDVESVYAFKGTEYDNDDVESVYAFDVSNYDVDTDDDDIPDDKVEFVLPVTEYDNAVTVFREFWVFFVLSIWFIAFGLALFKKGFPGYALASLLITLVVAFCALYNTTVMIRLGNCEKRLVLASSKANAQTSKTRNGTSVN</sequence>
<evidence type="ECO:0000313" key="3">
    <source>
        <dbReference type="WBParaSite" id="Pan_g13707.t1"/>
    </source>
</evidence>
<dbReference type="WBParaSite" id="Pan_g13707.t1">
    <property type="protein sequence ID" value="Pan_g13707.t1"/>
    <property type="gene ID" value="Pan_g13707"/>
</dbReference>
<organism evidence="2 3">
    <name type="scientific">Panagrellus redivivus</name>
    <name type="common">Microworm</name>
    <dbReference type="NCBI Taxonomy" id="6233"/>
    <lineage>
        <taxon>Eukaryota</taxon>
        <taxon>Metazoa</taxon>
        <taxon>Ecdysozoa</taxon>
        <taxon>Nematoda</taxon>
        <taxon>Chromadorea</taxon>
        <taxon>Rhabditida</taxon>
        <taxon>Tylenchina</taxon>
        <taxon>Panagrolaimomorpha</taxon>
        <taxon>Panagrolaimoidea</taxon>
        <taxon>Panagrolaimidae</taxon>
        <taxon>Panagrellus</taxon>
    </lineage>
</organism>
<reference evidence="2" key="1">
    <citation type="journal article" date="2013" name="Genetics">
        <title>The draft genome and transcriptome of Panagrellus redivivus are shaped by the harsh demands of a free-living lifestyle.</title>
        <authorList>
            <person name="Srinivasan J."/>
            <person name="Dillman A.R."/>
            <person name="Macchietto M.G."/>
            <person name="Heikkinen L."/>
            <person name="Lakso M."/>
            <person name="Fracchia K.M."/>
            <person name="Antoshechkin I."/>
            <person name="Mortazavi A."/>
            <person name="Wong G."/>
            <person name="Sternberg P.W."/>
        </authorList>
    </citation>
    <scope>NUCLEOTIDE SEQUENCE [LARGE SCALE GENOMIC DNA]</scope>
    <source>
        <strain evidence="2">MT8872</strain>
    </source>
</reference>
<keyword evidence="1" id="KW-0472">Membrane</keyword>
<dbReference type="AlphaFoldDB" id="A0A7E4UWN0"/>
<protein>
    <submittedName>
        <fullName evidence="3">Reticulon-like protein</fullName>
    </submittedName>
</protein>
<feature type="transmembrane region" description="Helical" evidence="1">
    <location>
        <begin position="140"/>
        <end position="158"/>
    </location>
</feature>
<keyword evidence="1" id="KW-1133">Transmembrane helix</keyword>
<evidence type="ECO:0000256" key="1">
    <source>
        <dbReference type="SAM" id="Phobius"/>
    </source>
</evidence>
<feature type="transmembrane region" description="Helical" evidence="1">
    <location>
        <begin position="116"/>
        <end position="134"/>
    </location>
</feature>
<evidence type="ECO:0000313" key="2">
    <source>
        <dbReference type="Proteomes" id="UP000492821"/>
    </source>
</evidence>
<proteinExistence type="predicted"/>
<accession>A0A7E4UWN0</accession>
<name>A0A7E4UWN0_PANRE</name>